<name>A0ABW6PQD8_9NOCA</name>
<proteinExistence type="predicted"/>
<evidence type="ECO:0000313" key="3">
    <source>
        <dbReference type="Proteomes" id="UP001601444"/>
    </source>
</evidence>
<comment type="caution">
    <text evidence="2">The sequence shown here is derived from an EMBL/GenBank/DDBJ whole genome shotgun (WGS) entry which is preliminary data.</text>
</comment>
<organism evidence="2 3">
    <name type="scientific">Nocardia thailandica</name>
    <dbReference type="NCBI Taxonomy" id="257275"/>
    <lineage>
        <taxon>Bacteria</taxon>
        <taxon>Bacillati</taxon>
        <taxon>Actinomycetota</taxon>
        <taxon>Actinomycetes</taxon>
        <taxon>Mycobacteriales</taxon>
        <taxon>Nocardiaceae</taxon>
        <taxon>Nocardia</taxon>
    </lineage>
</organism>
<keyword evidence="3" id="KW-1185">Reference proteome</keyword>
<evidence type="ECO:0000259" key="1">
    <source>
        <dbReference type="Pfam" id="PF03756"/>
    </source>
</evidence>
<dbReference type="EMBL" id="JBIAMX010000010">
    <property type="protein sequence ID" value="MFF0544624.1"/>
    <property type="molecule type" value="Genomic_DNA"/>
</dbReference>
<dbReference type="Proteomes" id="UP001601444">
    <property type="component" value="Unassembled WGS sequence"/>
</dbReference>
<evidence type="ECO:0000313" key="2">
    <source>
        <dbReference type="EMBL" id="MFF0544624.1"/>
    </source>
</evidence>
<feature type="domain" description="A-factor biosynthesis hotdog" evidence="1">
    <location>
        <begin position="102"/>
        <end position="232"/>
    </location>
</feature>
<dbReference type="InterPro" id="IPR005509">
    <property type="entry name" value="AfsA_hotdog_dom"/>
</dbReference>
<dbReference type="Pfam" id="PF03756">
    <property type="entry name" value="AfsA"/>
    <property type="match status" value="1"/>
</dbReference>
<reference evidence="2 3" key="1">
    <citation type="submission" date="2024-10" db="EMBL/GenBank/DDBJ databases">
        <title>The Natural Products Discovery Center: Release of the First 8490 Sequenced Strains for Exploring Actinobacteria Biosynthetic Diversity.</title>
        <authorList>
            <person name="Kalkreuter E."/>
            <person name="Kautsar S.A."/>
            <person name="Yang D."/>
            <person name="Bader C.D."/>
            <person name="Teijaro C.N."/>
            <person name="Fluegel L."/>
            <person name="Davis C.M."/>
            <person name="Simpson J.R."/>
            <person name="Lauterbach L."/>
            <person name="Steele A.D."/>
            <person name="Gui C."/>
            <person name="Meng S."/>
            <person name="Li G."/>
            <person name="Viehrig K."/>
            <person name="Ye F."/>
            <person name="Su P."/>
            <person name="Kiefer A.F."/>
            <person name="Nichols A."/>
            <person name="Cepeda A.J."/>
            <person name="Yan W."/>
            <person name="Fan B."/>
            <person name="Jiang Y."/>
            <person name="Adhikari A."/>
            <person name="Zheng C.-J."/>
            <person name="Schuster L."/>
            <person name="Cowan T.M."/>
            <person name="Smanski M.J."/>
            <person name="Chevrette M.G."/>
            <person name="De Carvalho L.P.S."/>
            <person name="Shen B."/>
        </authorList>
    </citation>
    <scope>NUCLEOTIDE SEQUENCE [LARGE SCALE GENOMIC DNA]</scope>
    <source>
        <strain evidence="2 3">NPDC004045</strain>
    </source>
</reference>
<protein>
    <submittedName>
        <fullName evidence="2">AfsA-related hotdog domain-containing protein</fullName>
    </submittedName>
</protein>
<dbReference type="RefSeq" id="WP_387701153.1">
    <property type="nucleotide sequence ID" value="NZ_JBIAMX010000010.1"/>
</dbReference>
<accession>A0ABW6PQD8</accession>
<gene>
    <name evidence="2" type="ORF">ACFYTF_17490</name>
</gene>
<sequence>MSVVQLETTAAPAEQLATTFAVVADRFLGITTDDRVHTVSGLVALLRGGRFRATAAELTVYLGQGVTRHDLDYIEHVAAIHAPRSRFRVVGEIAEPAARHHVHKYQDSNVLLAGLRREAENVFRADLRVDGDNELLLDHQTGEHVQGIVVIEAVRQLFLAAFELEHGVRRPEEHFYIVWNAVDLKFTSFLFPLPASLHATLTPIALEDPGKLEFTIETEVRQFGRTVATSRIGFTALPHERITQIERAKAAKAISAHLGLSA</sequence>